<dbReference type="GeneID" id="9807071"/>
<dbReference type="KEGG" id="crq:GCK72_008002"/>
<accession>A0A6A5HLM7</accession>
<organism evidence="1 2">
    <name type="scientific">Caenorhabditis remanei</name>
    <name type="common">Caenorhabditis vulgaris</name>
    <dbReference type="NCBI Taxonomy" id="31234"/>
    <lineage>
        <taxon>Eukaryota</taxon>
        <taxon>Metazoa</taxon>
        <taxon>Ecdysozoa</taxon>
        <taxon>Nematoda</taxon>
        <taxon>Chromadorea</taxon>
        <taxon>Rhabditida</taxon>
        <taxon>Rhabditina</taxon>
        <taxon>Rhabditomorpha</taxon>
        <taxon>Rhabditoidea</taxon>
        <taxon>Rhabditidae</taxon>
        <taxon>Peloderinae</taxon>
        <taxon>Caenorhabditis</taxon>
    </lineage>
</organism>
<dbReference type="PANTHER" id="PTHR31379">
    <property type="entry name" value="F-BOX C PROTEIN-RELATED-RELATED"/>
    <property type="match status" value="1"/>
</dbReference>
<evidence type="ECO:0008006" key="3">
    <source>
        <dbReference type="Google" id="ProtNLM"/>
    </source>
</evidence>
<dbReference type="AlphaFoldDB" id="A0A6A5HLM7"/>
<dbReference type="CTD" id="9807071"/>
<reference evidence="1 2" key="1">
    <citation type="submission" date="2019-12" db="EMBL/GenBank/DDBJ databases">
        <title>Chromosome-level assembly of the Caenorhabditis remanei genome.</title>
        <authorList>
            <person name="Teterina A.A."/>
            <person name="Willis J.H."/>
            <person name="Phillips P.C."/>
        </authorList>
    </citation>
    <scope>NUCLEOTIDE SEQUENCE [LARGE SCALE GENOMIC DNA]</scope>
    <source>
        <strain evidence="1 2">PX506</strain>
        <tissue evidence="1">Whole organism</tissue>
    </source>
</reference>
<dbReference type="EMBL" id="WUAV01000002">
    <property type="protein sequence ID" value="KAF1768041.1"/>
    <property type="molecule type" value="Genomic_DNA"/>
</dbReference>
<dbReference type="RefSeq" id="XP_003105803.2">
    <property type="nucleotide sequence ID" value="XM_003105755.2"/>
</dbReference>
<dbReference type="Proteomes" id="UP000483820">
    <property type="component" value="Chromosome II"/>
</dbReference>
<evidence type="ECO:0000313" key="1">
    <source>
        <dbReference type="EMBL" id="KAF1768041.1"/>
    </source>
</evidence>
<evidence type="ECO:0000313" key="2">
    <source>
        <dbReference type="Proteomes" id="UP000483820"/>
    </source>
</evidence>
<protein>
    <recommendedName>
        <fullName evidence="3">F-box domain-containing protein</fullName>
    </recommendedName>
</protein>
<comment type="caution">
    <text evidence="1">The sequence shown here is derived from an EMBL/GenBank/DDBJ whole genome shotgun (WGS) entry which is preliminary data.</text>
</comment>
<dbReference type="InterPro" id="IPR021942">
    <property type="entry name" value="DUF3557"/>
</dbReference>
<gene>
    <name evidence="1" type="ORF">GCK72_008002</name>
</gene>
<dbReference type="Pfam" id="PF12078">
    <property type="entry name" value="DUF3557"/>
    <property type="match status" value="1"/>
</dbReference>
<sequence length="297" mass="34774">MSPPLSYPGLKCVLEFLDTKKRIHLTSRSRSLRKIDDSIPFRAKILRIWENCLLLDDIVFQPDLERIADTDKEVIERLKREEAKGKEMIAFLIRRFNIHVDEVTFCDVKSLHECPVGKLDLIVNKISNSGSDFEEFLPMIDKRSFPLTEFSCLVKGPINHPIVHSAKHLDFMMYQCHTKFPGVEKLPNKSAVFRHYGLNSGDILEIIKYWMKHGKEKGTEFLFGYEKKQSESLKTMFKLMVEQFLQYQNNLEGVSEKFLPKHPRFLIPVDSTKRIQVFGRVPPKRYYDPQQLVLRVV</sequence>
<proteinExistence type="predicted"/>
<name>A0A6A5HLM7_CAERE</name>
<dbReference type="PANTHER" id="PTHR31379:SF1">
    <property type="entry name" value="F-BOX C PROTEIN-RELATED"/>
    <property type="match status" value="1"/>
</dbReference>